<keyword evidence="1" id="KW-0812">Transmembrane</keyword>
<name>A0ABW6AI51_9BACT</name>
<feature type="transmembrane region" description="Helical" evidence="1">
    <location>
        <begin position="145"/>
        <end position="166"/>
    </location>
</feature>
<feature type="transmembrane region" description="Helical" evidence="1">
    <location>
        <begin position="109"/>
        <end position="125"/>
    </location>
</feature>
<dbReference type="Proteomes" id="UP001597512">
    <property type="component" value="Unassembled WGS sequence"/>
</dbReference>
<comment type="caution">
    <text evidence="2">The sequence shown here is derived from an EMBL/GenBank/DDBJ whole genome shotgun (WGS) entry which is preliminary data.</text>
</comment>
<feature type="transmembrane region" description="Helical" evidence="1">
    <location>
        <begin position="69"/>
        <end position="89"/>
    </location>
</feature>
<evidence type="ECO:0000313" key="2">
    <source>
        <dbReference type="EMBL" id="MFD2933803.1"/>
    </source>
</evidence>
<reference evidence="3" key="1">
    <citation type="journal article" date="2019" name="Int. J. Syst. Evol. Microbiol.">
        <title>The Global Catalogue of Microorganisms (GCM) 10K type strain sequencing project: providing services to taxonomists for standard genome sequencing and annotation.</title>
        <authorList>
            <consortium name="The Broad Institute Genomics Platform"/>
            <consortium name="The Broad Institute Genome Sequencing Center for Infectious Disease"/>
            <person name="Wu L."/>
            <person name="Ma J."/>
        </authorList>
    </citation>
    <scope>NUCLEOTIDE SEQUENCE [LARGE SCALE GENOMIC DNA]</scope>
    <source>
        <strain evidence="3">KCTC 52490</strain>
    </source>
</reference>
<feature type="transmembrane region" description="Helical" evidence="1">
    <location>
        <begin position="215"/>
        <end position="232"/>
    </location>
</feature>
<sequence length="248" mass="28178">MVRGIVIFMMTVVTVIATHHIMVLVHEWSHSMVGWLLGYKAQPFDIIYGDWTLFYAEEDINYEPIFRFYPWKASLIAVAALVTNVLLYLLSQVGLRKLATQRRPLSTQALFWFAVFNLAELYSYMPLRAFSSNGDVGHFETGLSIPAWVGFVLGTPLVAWQLVILLTKSLPITYNSLELTSTGSKIAYSYLTTSIVFGLYGSAPIFYYSLLAPQARWSLFSAIVWSFVLFLLTRDILKKRPTTFNSLT</sequence>
<feature type="transmembrane region" description="Helical" evidence="1">
    <location>
        <begin position="5"/>
        <end position="25"/>
    </location>
</feature>
<evidence type="ECO:0008006" key="4">
    <source>
        <dbReference type="Google" id="ProtNLM"/>
    </source>
</evidence>
<keyword evidence="1" id="KW-0472">Membrane</keyword>
<evidence type="ECO:0000313" key="3">
    <source>
        <dbReference type="Proteomes" id="UP001597512"/>
    </source>
</evidence>
<feature type="transmembrane region" description="Helical" evidence="1">
    <location>
        <begin position="187"/>
        <end position="209"/>
    </location>
</feature>
<keyword evidence="3" id="KW-1185">Reference proteome</keyword>
<evidence type="ECO:0000256" key="1">
    <source>
        <dbReference type="SAM" id="Phobius"/>
    </source>
</evidence>
<gene>
    <name evidence="2" type="ORF">ACFS25_08430</name>
</gene>
<organism evidence="2 3">
    <name type="scientific">Spirosoma flavum</name>
    <dbReference type="NCBI Taxonomy" id="2048557"/>
    <lineage>
        <taxon>Bacteria</taxon>
        <taxon>Pseudomonadati</taxon>
        <taxon>Bacteroidota</taxon>
        <taxon>Cytophagia</taxon>
        <taxon>Cytophagales</taxon>
        <taxon>Cytophagaceae</taxon>
        <taxon>Spirosoma</taxon>
    </lineage>
</organism>
<protein>
    <recommendedName>
        <fullName evidence="4">EXPERA domain-containing protein</fullName>
    </recommendedName>
</protein>
<accession>A0ABW6AI51</accession>
<dbReference type="EMBL" id="JBHUOM010000002">
    <property type="protein sequence ID" value="MFD2933803.1"/>
    <property type="molecule type" value="Genomic_DNA"/>
</dbReference>
<proteinExistence type="predicted"/>
<dbReference type="RefSeq" id="WP_381498597.1">
    <property type="nucleotide sequence ID" value="NZ_JBHUOM010000002.1"/>
</dbReference>
<keyword evidence="1" id="KW-1133">Transmembrane helix</keyword>